<dbReference type="PANTHER" id="PTHR33724">
    <property type="entry name" value="INTRAFLAGELLAR TRANSPORT PROTEIN 43 HOMOLOG"/>
    <property type="match status" value="1"/>
</dbReference>
<gene>
    <name evidence="4" type="ORF">JOB18_029381</name>
</gene>
<name>A0AAV6S155_SOLSE</name>
<feature type="region of interest" description="Disordered" evidence="3">
    <location>
        <begin position="326"/>
        <end position="350"/>
    </location>
</feature>
<keyword evidence="5" id="KW-1185">Reference proteome</keyword>
<dbReference type="Pfam" id="PF15305">
    <property type="entry name" value="IFT43"/>
    <property type="match status" value="1"/>
</dbReference>
<evidence type="ECO:0000256" key="1">
    <source>
        <dbReference type="ARBA" id="ARBA00007563"/>
    </source>
</evidence>
<feature type="region of interest" description="Disordered" evidence="3">
    <location>
        <begin position="1"/>
        <end position="103"/>
    </location>
</feature>
<dbReference type="Proteomes" id="UP000693946">
    <property type="component" value="Linkage Group LG16"/>
</dbReference>
<dbReference type="EMBL" id="JAGKHQ010000008">
    <property type="protein sequence ID" value="KAG7510710.1"/>
    <property type="molecule type" value="Genomic_DNA"/>
</dbReference>
<dbReference type="GO" id="GO:0035721">
    <property type="term" value="P:intraciliary retrograde transport"/>
    <property type="evidence" value="ECO:0007669"/>
    <property type="project" value="TreeGrafter"/>
</dbReference>
<accession>A0AAV6S155</accession>
<organism evidence="4 5">
    <name type="scientific">Solea senegalensis</name>
    <name type="common">Senegalese sole</name>
    <dbReference type="NCBI Taxonomy" id="28829"/>
    <lineage>
        <taxon>Eukaryota</taxon>
        <taxon>Metazoa</taxon>
        <taxon>Chordata</taxon>
        <taxon>Craniata</taxon>
        <taxon>Vertebrata</taxon>
        <taxon>Euteleostomi</taxon>
        <taxon>Actinopterygii</taxon>
        <taxon>Neopterygii</taxon>
        <taxon>Teleostei</taxon>
        <taxon>Neoteleostei</taxon>
        <taxon>Acanthomorphata</taxon>
        <taxon>Carangaria</taxon>
        <taxon>Pleuronectiformes</taxon>
        <taxon>Pleuronectoidei</taxon>
        <taxon>Soleidae</taxon>
        <taxon>Solea</taxon>
    </lineage>
</organism>
<dbReference type="GO" id="GO:0005929">
    <property type="term" value="C:cilium"/>
    <property type="evidence" value="ECO:0007669"/>
    <property type="project" value="TreeGrafter"/>
</dbReference>
<dbReference type="AlphaFoldDB" id="A0AAV6S155"/>
<evidence type="ECO:0000256" key="2">
    <source>
        <dbReference type="ARBA" id="ARBA00022794"/>
    </source>
</evidence>
<dbReference type="InterPro" id="IPR029302">
    <property type="entry name" value="IFT43"/>
</dbReference>
<keyword evidence="2" id="KW-0970">Cilium biogenesis/degradation</keyword>
<comment type="similarity">
    <text evidence="1">Belongs to the IFT43 family.</text>
</comment>
<dbReference type="GO" id="GO:0030991">
    <property type="term" value="C:intraciliary transport particle A"/>
    <property type="evidence" value="ECO:0007669"/>
    <property type="project" value="InterPro"/>
</dbReference>
<sequence>MDENFPLGDTGAVKNAVKSGRRARLAADQSSLEDSRYARKSSTSASMGEAPPPKPARRQGGWAEESSGSGSAKSSRRPAAEDLEDRRLQPQTPQGSDDEGDIPVIPDLEEVQEEDLTMQVAAPPSIQVNRVMTYRDLDNDLKYYSAFQTLDGEIDLKLLTKVLAPEQEVKEDDVSWDWDHLFTEVSSELLMEWDQGENEEQAALPLFDRRNPFFTIISNALNRVPIDTWGISIHYTFCWIKRNGYKSGRRQLLVSALWVHIQTHSETQEEGASISATWRGDDSTQIERNTNTRPPSVCGCHTVHYEWKAAHSPRYRYLRSQTPRSTLNGDLVTHNSPRNSLQPGESGFRKKKQETQAISNCLADSSAEVRDWLTAARRHLIGSQQDGSENGVPAVLLKTKQDRLRLHHDG</sequence>
<feature type="compositionally biased region" description="Low complexity" evidence="3">
    <location>
        <begin position="60"/>
        <end position="73"/>
    </location>
</feature>
<protein>
    <submittedName>
        <fullName evidence="4">Intraflagellar transport protein 43-like isoform X1</fullName>
    </submittedName>
</protein>
<dbReference type="PANTHER" id="PTHR33724:SF1">
    <property type="entry name" value="INTRAFLAGELLAR TRANSPORT PROTEIN 43 HOMOLOG"/>
    <property type="match status" value="1"/>
</dbReference>
<evidence type="ECO:0000313" key="5">
    <source>
        <dbReference type="Proteomes" id="UP000693946"/>
    </source>
</evidence>
<proteinExistence type="inferred from homology"/>
<comment type="caution">
    <text evidence="4">The sequence shown here is derived from an EMBL/GenBank/DDBJ whole genome shotgun (WGS) entry which is preliminary data.</text>
</comment>
<evidence type="ECO:0000313" key="4">
    <source>
        <dbReference type="EMBL" id="KAG7510710.1"/>
    </source>
</evidence>
<feature type="compositionally biased region" description="Polar residues" evidence="3">
    <location>
        <begin position="326"/>
        <end position="343"/>
    </location>
</feature>
<reference evidence="4 5" key="1">
    <citation type="journal article" date="2021" name="Sci. Rep.">
        <title>Chromosome anchoring in Senegalese sole (Solea senegalensis) reveals sex-associated markers and genome rearrangements in flatfish.</title>
        <authorList>
            <person name="Guerrero-Cozar I."/>
            <person name="Gomez-Garrido J."/>
            <person name="Berbel C."/>
            <person name="Martinez-Blanch J.F."/>
            <person name="Alioto T."/>
            <person name="Claros M.G."/>
            <person name="Gagnaire P.A."/>
            <person name="Manchado M."/>
        </authorList>
    </citation>
    <scope>NUCLEOTIDE SEQUENCE [LARGE SCALE GENOMIC DNA]</scope>
    <source>
        <strain evidence="4">Sse05_10M</strain>
    </source>
</reference>
<feature type="compositionally biased region" description="Basic and acidic residues" evidence="3">
    <location>
        <begin position="78"/>
        <end position="88"/>
    </location>
</feature>
<evidence type="ECO:0000256" key="3">
    <source>
        <dbReference type="SAM" id="MobiDB-lite"/>
    </source>
</evidence>